<keyword evidence="3" id="KW-0695">RNA-directed DNA polymerase</keyword>
<feature type="domain" description="Reverse transcriptase" evidence="2">
    <location>
        <begin position="1"/>
        <end position="132"/>
    </location>
</feature>
<keyword evidence="4" id="KW-1185">Reference proteome</keyword>
<evidence type="ECO:0000256" key="1">
    <source>
        <dbReference type="ARBA" id="ARBA00034120"/>
    </source>
</evidence>
<dbReference type="PANTHER" id="PTHR34047">
    <property type="entry name" value="NUCLEAR INTRON MATURASE 1, MITOCHONDRIAL-RELATED"/>
    <property type="match status" value="1"/>
</dbReference>
<proteinExistence type="inferred from homology"/>
<keyword evidence="3" id="KW-0808">Transferase</keyword>
<name>A0A0G3EH49_9BACT</name>
<evidence type="ECO:0000313" key="4">
    <source>
        <dbReference type="Proteomes" id="UP000035268"/>
    </source>
</evidence>
<dbReference type="Proteomes" id="UP000035268">
    <property type="component" value="Chromosome"/>
</dbReference>
<dbReference type="Pfam" id="PF08388">
    <property type="entry name" value="GIIM"/>
    <property type="match status" value="1"/>
</dbReference>
<dbReference type="PANTHER" id="PTHR34047:SF8">
    <property type="entry name" value="PROTEIN YKFC"/>
    <property type="match status" value="1"/>
</dbReference>
<keyword evidence="3" id="KW-0548">Nucleotidyltransferase</keyword>
<evidence type="ECO:0000313" key="3">
    <source>
        <dbReference type="EMBL" id="AKJ65683.1"/>
    </source>
</evidence>
<dbReference type="GO" id="GO:0003964">
    <property type="term" value="F:RNA-directed DNA polymerase activity"/>
    <property type="evidence" value="ECO:0007669"/>
    <property type="project" value="UniProtKB-KW"/>
</dbReference>
<dbReference type="AlphaFoldDB" id="A0A0G3EH49"/>
<dbReference type="SUPFAM" id="SSF56672">
    <property type="entry name" value="DNA/RNA polymerases"/>
    <property type="match status" value="1"/>
</dbReference>
<dbReference type="EMBL" id="CP010904">
    <property type="protein sequence ID" value="AKJ65683.1"/>
    <property type="molecule type" value="Genomic_DNA"/>
</dbReference>
<reference evidence="3 4" key="2">
    <citation type="journal article" date="2016" name="ISME J.">
        <title>Characterization of the first cultured representative of Verrucomicrobia subdivision 5 indicates the proposal of a novel phylum.</title>
        <authorList>
            <person name="Spring S."/>
            <person name="Bunk B."/>
            <person name="Sproer C."/>
            <person name="Schumann P."/>
            <person name="Rohde M."/>
            <person name="Tindall B.J."/>
            <person name="Klenk H.P."/>
        </authorList>
    </citation>
    <scope>NUCLEOTIDE SEQUENCE [LARGE SCALE GENOMIC DNA]</scope>
    <source>
        <strain evidence="3 4">L21-Fru-AB</strain>
    </source>
</reference>
<dbReference type="InterPro" id="IPR013597">
    <property type="entry name" value="Mat_intron_G2"/>
</dbReference>
<dbReference type="PATRIC" id="fig|1609981.3.peg.2566"/>
<dbReference type="InterPro" id="IPR051083">
    <property type="entry name" value="GrpII_Intron_Splice-Mob/Def"/>
</dbReference>
<comment type="similarity">
    <text evidence="1">Belongs to the bacterial reverse transcriptase family.</text>
</comment>
<dbReference type="Pfam" id="PF00078">
    <property type="entry name" value="RVT_1"/>
    <property type="match status" value="1"/>
</dbReference>
<organism evidence="3 4">
    <name type="scientific">Kiritimatiella glycovorans</name>
    <dbReference type="NCBI Taxonomy" id="1307763"/>
    <lineage>
        <taxon>Bacteria</taxon>
        <taxon>Pseudomonadati</taxon>
        <taxon>Kiritimatiellota</taxon>
        <taxon>Kiritimatiellia</taxon>
        <taxon>Kiritimatiellales</taxon>
        <taxon>Kiritimatiellaceae</taxon>
        <taxon>Kiritimatiella</taxon>
    </lineage>
</organism>
<sequence length="245" mass="28860">MRVTDRSVLKLIRMWLKAPVEETEKGKPPTVKRNDKGTPQGGVISPLLANIYLHWFDAVFYRKDGPARWAKAKLVRYADDFVVLARYIGPQLEAFIEAKIEGWLGLKINREKTRILDAREPGQTLDFLGYSFRYDRDLGGRPCRYWNLTPSRKALQRERDRLREMTGPEQCFKPLPTVIDELNMQMRGWANYFSLGYPRVAFRHVNGYVRQRLTRHAKRRSQRGYWPPEGMSYYAHFKNMGLIYL</sequence>
<reference evidence="4" key="1">
    <citation type="submission" date="2015-02" db="EMBL/GenBank/DDBJ databases">
        <title>Description and complete genome sequence of the first cultured representative of the subdivision 5 of the Verrucomicrobia phylum.</title>
        <authorList>
            <person name="Spring S."/>
            <person name="Bunk B."/>
            <person name="Sproer C."/>
            <person name="Klenk H.-P."/>
        </authorList>
    </citation>
    <scope>NUCLEOTIDE SEQUENCE [LARGE SCALE GENOMIC DNA]</scope>
    <source>
        <strain evidence="4">L21-Fru-AB</strain>
    </source>
</reference>
<dbReference type="InterPro" id="IPR000477">
    <property type="entry name" value="RT_dom"/>
</dbReference>
<evidence type="ECO:0000259" key="2">
    <source>
        <dbReference type="PROSITE" id="PS50878"/>
    </source>
</evidence>
<dbReference type="CDD" id="cd01651">
    <property type="entry name" value="RT_G2_intron"/>
    <property type="match status" value="1"/>
</dbReference>
<protein>
    <submittedName>
        <fullName evidence="3">Retron-type reverse transcriptase</fullName>
    </submittedName>
</protein>
<dbReference type="PROSITE" id="PS50878">
    <property type="entry name" value="RT_POL"/>
    <property type="match status" value="1"/>
</dbReference>
<gene>
    <name evidence="3" type="ORF">L21SP4_02458</name>
</gene>
<dbReference type="KEGG" id="vbl:L21SP4_02458"/>
<dbReference type="InterPro" id="IPR043502">
    <property type="entry name" value="DNA/RNA_pol_sf"/>
</dbReference>
<accession>A0A0G3EH49</accession>